<reference evidence="4" key="1">
    <citation type="journal article" date="2019" name="Int. J. Syst. Evol. Microbiol.">
        <title>The Global Catalogue of Microorganisms (GCM) 10K type strain sequencing project: providing services to taxonomists for standard genome sequencing and annotation.</title>
        <authorList>
            <consortium name="The Broad Institute Genomics Platform"/>
            <consortium name="The Broad Institute Genome Sequencing Center for Infectious Disease"/>
            <person name="Wu L."/>
            <person name="Ma J."/>
        </authorList>
    </citation>
    <scope>NUCLEOTIDE SEQUENCE [LARGE SCALE GENOMIC DNA]</scope>
    <source>
        <strain evidence="4">CGMCC 1.15643</strain>
    </source>
</reference>
<dbReference type="InterPro" id="IPR044855">
    <property type="entry name" value="CoA-Trfase_III_dom3_sf"/>
</dbReference>
<name>A0ABW0F3I7_9HYPH</name>
<gene>
    <name evidence="3" type="ORF">ACFPK2_11155</name>
</gene>
<evidence type="ECO:0000313" key="4">
    <source>
        <dbReference type="Proteomes" id="UP001595976"/>
    </source>
</evidence>
<dbReference type="InterPro" id="IPR050509">
    <property type="entry name" value="CoA-transferase_III"/>
</dbReference>
<dbReference type="Pfam" id="PF02515">
    <property type="entry name" value="CoA_transf_3"/>
    <property type="match status" value="1"/>
</dbReference>
<keyword evidence="1 3" id="KW-0808">Transferase</keyword>
<dbReference type="SUPFAM" id="SSF89796">
    <property type="entry name" value="CoA-transferase family III (CaiB/BaiF)"/>
    <property type="match status" value="1"/>
</dbReference>
<organism evidence="3 4">
    <name type="scientific">Bosea minatitlanensis</name>
    <dbReference type="NCBI Taxonomy" id="128782"/>
    <lineage>
        <taxon>Bacteria</taxon>
        <taxon>Pseudomonadati</taxon>
        <taxon>Pseudomonadota</taxon>
        <taxon>Alphaproteobacteria</taxon>
        <taxon>Hyphomicrobiales</taxon>
        <taxon>Boseaceae</taxon>
        <taxon>Bosea</taxon>
    </lineage>
</organism>
<dbReference type="Gene3D" id="3.40.50.10540">
    <property type="entry name" value="Crotonobetainyl-coa:carnitine coa-transferase, domain 1"/>
    <property type="match status" value="1"/>
</dbReference>
<dbReference type="Gene3D" id="3.30.1540.10">
    <property type="entry name" value="formyl-coa transferase, domain 3"/>
    <property type="match status" value="1"/>
</dbReference>
<dbReference type="InterPro" id="IPR003673">
    <property type="entry name" value="CoA-Trfase_fam_III"/>
</dbReference>
<sequence length="436" mass="46928">MPQSAHPNRDAPDKSPTGSPPHRPGPLAGIRVLDIATMIAAPLAGSILGDYGADVVKVELPGTGDTVRKLGEQRDGVGLYWKTLSRNKRSVALDLRRPAGQELFLRWLPQFDVLIENFRPGTLDRWNLSEARLREVNPSLVILRVTGFGQTGPYSTRQGFGTLAETMSGVASVLVRDMRGFPKDRPALTSFPLGDVSAAMMAVNGTLAALVQRERTGRGETVDLAIYESLLKFMEIELLQHDETAPPSPSFVEERYADSAPRGMYRCKNDEWMALSGSAQPVAERILTLVGGEELARDPRFANNALRVRNIAALDAIIQDWCAQYSREEAIARMSAAGCAAGPVETVRTLLSNPQVLAREAVVTVPDPDLGPLRMTGVIPRFEGHERQPPRPGPTMVGADTAAVLAADLALSAAELAALAAQGAIDLPPDPRKAAP</sequence>
<dbReference type="InterPro" id="IPR023606">
    <property type="entry name" value="CoA-Trfase_III_dom_1_sf"/>
</dbReference>
<dbReference type="Proteomes" id="UP001595976">
    <property type="component" value="Unassembled WGS sequence"/>
</dbReference>
<evidence type="ECO:0000256" key="1">
    <source>
        <dbReference type="ARBA" id="ARBA00022679"/>
    </source>
</evidence>
<dbReference type="PANTHER" id="PTHR48228">
    <property type="entry name" value="SUCCINYL-COA--D-CITRAMALATE COA-TRANSFERASE"/>
    <property type="match status" value="1"/>
</dbReference>
<evidence type="ECO:0000313" key="3">
    <source>
        <dbReference type="EMBL" id="MFC5293546.1"/>
    </source>
</evidence>
<proteinExistence type="predicted"/>
<dbReference type="PANTHER" id="PTHR48228:SF6">
    <property type="entry name" value="L-CARNITINE COA-TRANSFERASE"/>
    <property type="match status" value="1"/>
</dbReference>
<accession>A0ABW0F3I7</accession>
<dbReference type="EMBL" id="JBHSLI010000004">
    <property type="protein sequence ID" value="MFC5293546.1"/>
    <property type="molecule type" value="Genomic_DNA"/>
</dbReference>
<feature type="region of interest" description="Disordered" evidence="2">
    <location>
        <begin position="1"/>
        <end position="27"/>
    </location>
</feature>
<keyword evidence="4" id="KW-1185">Reference proteome</keyword>
<dbReference type="RefSeq" id="WP_260349330.1">
    <property type="nucleotide sequence ID" value="NZ_JAOAOS010000013.1"/>
</dbReference>
<dbReference type="GO" id="GO:0016740">
    <property type="term" value="F:transferase activity"/>
    <property type="evidence" value="ECO:0007669"/>
    <property type="project" value="UniProtKB-KW"/>
</dbReference>
<evidence type="ECO:0000256" key="2">
    <source>
        <dbReference type="SAM" id="MobiDB-lite"/>
    </source>
</evidence>
<protein>
    <submittedName>
        <fullName evidence="3">CaiB/BaiF CoA transferase family protein</fullName>
    </submittedName>
</protein>
<comment type="caution">
    <text evidence="3">The sequence shown here is derived from an EMBL/GenBank/DDBJ whole genome shotgun (WGS) entry which is preliminary data.</text>
</comment>